<dbReference type="InterPro" id="IPR002073">
    <property type="entry name" value="PDEase_catalytic_dom"/>
</dbReference>
<evidence type="ECO:0000259" key="1">
    <source>
        <dbReference type="PROSITE" id="PS51845"/>
    </source>
</evidence>
<dbReference type="Gene3D" id="1.10.1300.10">
    <property type="entry name" value="3'5'-cyclic nucleotide phosphodiesterase, catalytic domain"/>
    <property type="match status" value="1"/>
</dbReference>
<evidence type="ECO:0000313" key="3">
    <source>
        <dbReference type="Proteomes" id="UP001054945"/>
    </source>
</evidence>
<proteinExistence type="predicted"/>
<protein>
    <recommendedName>
        <fullName evidence="1">PDEase domain-containing protein</fullName>
    </recommendedName>
</protein>
<dbReference type="AlphaFoldDB" id="A0AAV4MWA4"/>
<dbReference type="Pfam" id="PF00233">
    <property type="entry name" value="PDEase_I"/>
    <property type="match status" value="1"/>
</dbReference>
<reference evidence="2 3" key="1">
    <citation type="submission" date="2021-06" db="EMBL/GenBank/DDBJ databases">
        <title>Caerostris extrusa draft genome.</title>
        <authorList>
            <person name="Kono N."/>
            <person name="Arakawa K."/>
        </authorList>
    </citation>
    <scope>NUCLEOTIDE SEQUENCE [LARGE SCALE GENOMIC DNA]</scope>
</reference>
<name>A0AAV4MWA4_CAEEX</name>
<dbReference type="Proteomes" id="UP001054945">
    <property type="component" value="Unassembled WGS sequence"/>
</dbReference>
<gene>
    <name evidence="2" type="ORF">CEXT_143911</name>
</gene>
<dbReference type="InterPro" id="IPR036971">
    <property type="entry name" value="PDEase_catalytic_dom_sf"/>
</dbReference>
<dbReference type="GO" id="GO:0004114">
    <property type="term" value="F:3',5'-cyclic-nucleotide phosphodiesterase activity"/>
    <property type="evidence" value="ECO:0007669"/>
    <property type="project" value="InterPro"/>
</dbReference>
<organism evidence="2 3">
    <name type="scientific">Caerostris extrusa</name>
    <name type="common">Bark spider</name>
    <name type="synonym">Caerostris bankana</name>
    <dbReference type="NCBI Taxonomy" id="172846"/>
    <lineage>
        <taxon>Eukaryota</taxon>
        <taxon>Metazoa</taxon>
        <taxon>Ecdysozoa</taxon>
        <taxon>Arthropoda</taxon>
        <taxon>Chelicerata</taxon>
        <taxon>Arachnida</taxon>
        <taxon>Araneae</taxon>
        <taxon>Araneomorphae</taxon>
        <taxon>Entelegynae</taxon>
        <taxon>Araneoidea</taxon>
        <taxon>Araneidae</taxon>
        <taxon>Caerostris</taxon>
    </lineage>
</organism>
<accession>A0AAV4MWA4</accession>
<dbReference type="EMBL" id="BPLR01002683">
    <property type="protein sequence ID" value="GIX76648.1"/>
    <property type="molecule type" value="Genomic_DNA"/>
</dbReference>
<comment type="caution">
    <text evidence="2">The sequence shown here is derived from an EMBL/GenBank/DDBJ whole genome shotgun (WGS) entry which is preliminary data.</text>
</comment>
<dbReference type="PROSITE" id="PS51845">
    <property type="entry name" value="PDEASE_I_2"/>
    <property type="match status" value="1"/>
</dbReference>
<dbReference type="SUPFAM" id="SSF109604">
    <property type="entry name" value="HD-domain/PDEase-like"/>
    <property type="match status" value="1"/>
</dbReference>
<feature type="domain" description="PDEase" evidence="1">
    <location>
        <begin position="1"/>
        <end position="91"/>
    </location>
</feature>
<evidence type="ECO:0000313" key="2">
    <source>
        <dbReference type="EMBL" id="GIX76648.1"/>
    </source>
</evidence>
<dbReference type="GO" id="GO:0007165">
    <property type="term" value="P:signal transduction"/>
    <property type="evidence" value="ECO:0007669"/>
    <property type="project" value="InterPro"/>
</dbReference>
<keyword evidence="3" id="KW-1185">Reference proteome</keyword>
<sequence>MPNYFFGRFPMTELCYFLTALKANYQHLGTTTTPRPQPCAVHVLDTQKTPGVFTELEMKSLMIASLAHDVAHPGLNDVYLKKSPLHPRYHV</sequence>